<accession>A0ABV7F8P3</accession>
<dbReference type="RefSeq" id="WP_390328780.1">
    <property type="nucleotide sequence ID" value="NZ_JBHRTP010000109.1"/>
</dbReference>
<comment type="caution">
    <text evidence="1">The sequence shown here is derived from an EMBL/GenBank/DDBJ whole genome shotgun (WGS) entry which is preliminary data.</text>
</comment>
<evidence type="ECO:0000313" key="1">
    <source>
        <dbReference type="EMBL" id="MFC3111305.1"/>
    </source>
</evidence>
<proteinExistence type="predicted"/>
<dbReference type="Proteomes" id="UP001595530">
    <property type="component" value="Unassembled WGS sequence"/>
</dbReference>
<dbReference type="EMBL" id="JBHRTP010000109">
    <property type="protein sequence ID" value="MFC3111305.1"/>
    <property type="molecule type" value="Genomic_DNA"/>
</dbReference>
<keyword evidence="2" id="KW-1185">Reference proteome</keyword>
<sequence>MEKEQPIPLENLKETLREKHILAANSILALARNEISATDASAIAEDLNSFIRKVELAISSKSAK</sequence>
<gene>
    <name evidence="1" type="ORF">ACFOFO_25730</name>
</gene>
<evidence type="ECO:0000313" key="2">
    <source>
        <dbReference type="Proteomes" id="UP001595530"/>
    </source>
</evidence>
<name>A0ABV7F8P3_9BURK</name>
<organism evidence="1 2">
    <name type="scientific">Undibacterium arcticum</name>
    <dbReference type="NCBI Taxonomy" id="1762892"/>
    <lineage>
        <taxon>Bacteria</taxon>
        <taxon>Pseudomonadati</taxon>
        <taxon>Pseudomonadota</taxon>
        <taxon>Betaproteobacteria</taxon>
        <taxon>Burkholderiales</taxon>
        <taxon>Oxalobacteraceae</taxon>
        <taxon>Undibacterium</taxon>
    </lineage>
</organism>
<reference evidence="2" key="1">
    <citation type="journal article" date="2019" name="Int. J. Syst. Evol. Microbiol.">
        <title>The Global Catalogue of Microorganisms (GCM) 10K type strain sequencing project: providing services to taxonomists for standard genome sequencing and annotation.</title>
        <authorList>
            <consortium name="The Broad Institute Genomics Platform"/>
            <consortium name="The Broad Institute Genome Sequencing Center for Infectious Disease"/>
            <person name="Wu L."/>
            <person name="Ma J."/>
        </authorList>
    </citation>
    <scope>NUCLEOTIDE SEQUENCE [LARGE SCALE GENOMIC DNA]</scope>
    <source>
        <strain evidence="2">KCTC 42986</strain>
    </source>
</reference>
<protein>
    <submittedName>
        <fullName evidence="1">Uncharacterized protein</fullName>
    </submittedName>
</protein>